<dbReference type="AlphaFoldDB" id="A0A2I2FJ17"/>
<feature type="region of interest" description="Disordered" evidence="1">
    <location>
        <begin position="143"/>
        <end position="169"/>
    </location>
</feature>
<dbReference type="GeneID" id="36523249"/>
<keyword evidence="4" id="KW-1185">Reference proteome</keyword>
<reference evidence="3 4" key="1">
    <citation type="submission" date="2017-12" db="EMBL/GenBank/DDBJ databases">
        <authorList>
            <consortium name="DOE Joint Genome Institute"/>
            <person name="Haridas S."/>
            <person name="Kjaerbolling I."/>
            <person name="Vesth T.C."/>
            <person name="Frisvad J.C."/>
            <person name="Nybo J.L."/>
            <person name="Theobald S."/>
            <person name="Kuo A."/>
            <person name="Bowyer P."/>
            <person name="Matsuda Y."/>
            <person name="Mondo S."/>
            <person name="Lyhne E.K."/>
            <person name="Kogle M.E."/>
            <person name="Clum A."/>
            <person name="Lipzen A."/>
            <person name="Salamov A."/>
            <person name="Ngan C.Y."/>
            <person name="Daum C."/>
            <person name="Chiniquy J."/>
            <person name="Barry K."/>
            <person name="LaButti K."/>
            <person name="Simmons B.A."/>
            <person name="Magnuson J.K."/>
            <person name="Mortensen U.H."/>
            <person name="Larsen T.O."/>
            <person name="Grigoriev I.V."/>
            <person name="Baker S.E."/>
            <person name="Andersen M.R."/>
            <person name="Nordberg H.P."/>
            <person name="Cantor M.N."/>
            <person name="Hua S.X."/>
        </authorList>
    </citation>
    <scope>NUCLEOTIDE SEQUENCE [LARGE SCALE GENOMIC DNA]</scope>
    <source>
        <strain evidence="3 4">CBS 102.13</strain>
    </source>
</reference>
<keyword evidence="2" id="KW-0472">Membrane</keyword>
<accession>A0A2I2FJ17</accession>
<dbReference type="EMBL" id="KZ559124">
    <property type="protein sequence ID" value="PLB40613.1"/>
    <property type="molecule type" value="Genomic_DNA"/>
</dbReference>
<organism evidence="3 4">
    <name type="scientific">Aspergillus candidus</name>
    <dbReference type="NCBI Taxonomy" id="41067"/>
    <lineage>
        <taxon>Eukaryota</taxon>
        <taxon>Fungi</taxon>
        <taxon>Dikarya</taxon>
        <taxon>Ascomycota</taxon>
        <taxon>Pezizomycotina</taxon>
        <taxon>Eurotiomycetes</taxon>
        <taxon>Eurotiomycetidae</taxon>
        <taxon>Eurotiales</taxon>
        <taxon>Aspergillaceae</taxon>
        <taxon>Aspergillus</taxon>
        <taxon>Aspergillus subgen. Circumdati</taxon>
    </lineage>
</organism>
<proteinExistence type="predicted"/>
<sequence>MSENLSLIPEKNRPPETPITSLGHELGIMFGFMAACVVIVVIYVIFWRAAEKREEAHQAHRRERLAAQHARDYQARGGGGIGGVHEKMADAEGSGERRVELPGCSSLGEGVYSEGGGNSKTTAGHPGAMMVGGTRFEFEFGFGGGDSPGPGAGSGAASGGGGQGYGQRV</sequence>
<evidence type="ECO:0000313" key="4">
    <source>
        <dbReference type="Proteomes" id="UP000234585"/>
    </source>
</evidence>
<evidence type="ECO:0000313" key="3">
    <source>
        <dbReference type="EMBL" id="PLB40613.1"/>
    </source>
</evidence>
<dbReference type="Proteomes" id="UP000234585">
    <property type="component" value="Unassembled WGS sequence"/>
</dbReference>
<keyword evidence="2" id="KW-1133">Transmembrane helix</keyword>
<evidence type="ECO:0000256" key="2">
    <source>
        <dbReference type="SAM" id="Phobius"/>
    </source>
</evidence>
<feature type="transmembrane region" description="Helical" evidence="2">
    <location>
        <begin position="26"/>
        <end position="46"/>
    </location>
</feature>
<gene>
    <name evidence="3" type="ORF">BDW47DRAFT_123625</name>
</gene>
<dbReference type="OrthoDB" id="3436553at2759"/>
<evidence type="ECO:0000256" key="1">
    <source>
        <dbReference type="SAM" id="MobiDB-lite"/>
    </source>
</evidence>
<protein>
    <submittedName>
        <fullName evidence="3">Uncharacterized protein</fullName>
    </submittedName>
</protein>
<dbReference type="RefSeq" id="XP_024674625.1">
    <property type="nucleotide sequence ID" value="XM_024816089.1"/>
</dbReference>
<name>A0A2I2FJ17_ASPCN</name>
<dbReference type="STRING" id="41067.A0A2I2FJ17"/>
<keyword evidence="2" id="KW-0812">Transmembrane</keyword>